<dbReference type="EMBL" id="CP045503">
    <property type="protein sequence ID" value="QPG60473.2"/>
    <property type="molecule type" value="Genomic_DNA"/>
</dbReference>
<feature type="coiled-coil region" evidence="1">
    <location>
        <begin position="453"/>
        <end position="480"/>
    </location>
</feature>
<dbReference type="Pfam" id="PF18733">
    <property type="entry name" value="HEPN_LA2681"/>
    <property type="match status" value="1"/>
</dbReference>
<keyword evidence="4" id="KW-1185">Reference proteome</keyword>
<gene>
    <name evidence="3" type="ORF">FM038_013355</name>
</gene>
<keyword evidence="1" id="KW-0175">Coiled coil</keyword>
<dbReference type="Proteomes" id="UP000316416">
    <property type="component" value="Chromosome"/>
</dbReference>
<protein>
    <recommendedName>
        <fullName evidence="2">LA2681-like HEPN domain-containing protein</fullName>
    </recommendedName>
</protein>
<dbReference type="RefSeq" id="WP_199242694.1">
    <property type="nucleotide sequence ID" value="NZ_CP045503.2"/>
</dbReference>
<evidence type="ECO:0000313" key="4">
    <source>
        <dbReference type="Proteomes" id="UP000316416"/>
    </source>
</evidence>
<sequence length="576" mass="67279">MSVIVLNSSTLKELSLKADELLIAHDHERLKALLESLLGVDYSFESLLDEAQFYYTLGNCSQELFSYHQLDWFSDELSKSVIFFRKALYIIRQIEFPTDNELILQSCIETNLGNNLSSQGRAFCCIPLWDNALATTKNAVSIISKANHGLFLASTTYDPSHKHYHYFTAYKLINLGLERLEQLHPEQRIAYSEDSNFMNFKAWFEDTYKLEDFDYFDSFEEEVETRKHGNYLKWCGDNKLFINDLNDVSESEIVYQDIMTLPSFSQQINTTLSMHEELVYHGNFDELKNDYCYARYLFFSAKDMPNDYEHFFNKTYPHVEDMSHSITNLKASHYKSAFRSLYSLFDKVAYFINRFFGLNDIEHDHKISFDSIFRELKGSKNWKPHSKLKNSQNCFIHALFYILKDIRDVKDSTSVSRWLDPDAKAFSEIRNAIEHRSLKIVDDFGYTLIQSDVAFKQSQLEMLNSEIEGFEIQLQELYGKISSAKKTQNDALKAELETKKQSVYKYLERAKSKIDEQLKLSSHSVLIKESEFESRLMTLMKLARSSIMYLSLAIHVEEKNKPDKGVLMIPKEVPLK</sequence>
<proteinExistence type="predicted"/>
<evidence type="ECO:0000259" key="2">
    <source>
        <dbReference type="Pfam" id="PF18733"/>
    </source>
</evidence>
<name>A0ABX6VCP9_9GAMM</name>
<dbReference type="InterPro" id="IPR040826">
    <property type="entry name" value="HEPN_LA2681"/>
</dbReference>
<accession>A0ABX6VCP9</accession>
<feature type="domain" description="LA2681-like HEPN" evidence="2">
    <location>
        <begin position="275"/>
        <end position="459"/>
    </location>
</feature>
<organism evidence="3 4">
    <name type="scientific">Shewanella eurypsychrophilus</name>
    <dbReference type="NCBI Taxonomy" id="2593656"/>
    <lineage>
        <taxon>Bacteria</taxon>
        <taxon>Pseudomonadati</taxon>
        <taxon>Pseudomonadota</taxon>
        <taxon>Gammaproteobacteria</taxon>
        <taxon>Alteromonadales</taxon>
        <taxon>Shewanellaceae</taxon>
        <taxon>Shewanella</taxon>
    </lineage>
</organism>
<reference evidence="3" key="1">
    <citation type="submission" date="2021-07" db="EMBL/GenBank/DDBJ databases">
        <title>Shewanella sp. YLB-07 whole genome sequence.</title>
        <authorList>
            <person name="Yu L."/>
        </authorList>
    </citation>
    <scope>NUCLEOTIDE SEQUENCE</scope>
    <source>
        <strain evidence="3">YLB-08</strain>
    </source>
</reference>
<evidence type="ECO:0000256" key="1">
    <source>
        <dbReference type="SAM" id="Coils"/>
    </source>
</evidence>
<evidence type="ECO:0000313" key="3">
    <source>
        <dbReference type="EMBL" id="QPG60473.2"/>
    </source>
</evidence>